<accession>A0A2A5CFG5</accession>
<sequence>MIALMVLTMKYIQCYLSKVLIVFSLMLYLPASFAIEIEDLYQATIIVPSRNNEQERRRAFSEAMREVLTKVSGLTSTTNPASIRRALNNPEPYVESWRTQAELLPISPDAEISELQEIISIEVNFYESEIQRLLDENNIPIWPANRPETLVWMVVEDELGERQMLTNDSSEFGSRVNALQNFADVRGLPLLFPLLDLEDQLRLNVNKLWELDEAAILNASQRYQAESILSLRVYRSLSGEVLAKSLYFFRDNIFSYEEFELNEEDFISGSVNLATNELSQYYAVLISGTENSVSINMQVDGIDNPEDYAALLNYLNTLEGVSSFQLSRAVESSLLLQLETGGQLRQLVETIALEPALQEVVELSRTGDNVSMHYRWVQR</sequence>
<evidence type="ECO:0000313" key="2">
    <source>
        <dbReference type="Proteomes" id="UP000228987"/>
    </source>
</evidence>
<dbReference type="Proteomes" id="UP000228987">
    <property type="component" value="Unassembled WGS sequence"/>
</dbReference>
<dbReference type="AlphaFoldDB" id="A0A2A5CFG5"/>
<dbReference type="EMBL" id="NVWI01000003">
    <property type="protein sequence ID" value="PCJ42241.1"/>
    <property type="molecule type" value="Genomic_DNA"/>
</dbReference>
<proteinExistence type="predicted"/>
<gene>
    <name evidence="1" type="ORF">COA71_06540</name>
</gene>
<dbReference type="Pfam" id="PF09839">
    <property type="entry name" value="DUF2066"/>
    <property type="match status" value="1"/>
</dbReference>
<dbReference type="InterPro" id="IPR018642">
    <property type="entry name" value="DUF2066"/>
</dbReference>
<protein>
    <recommendedName>
        <fullName evidence="3">DUF2066 domain-containing protein</fullName>
    </recommendedName>
</protein>
<evidence type="ECO:0000313" key="1">
    <source>
        <dbReference type="EMBL" id="PCJ42241.1"/>
    </source>
</evidence>
<comment type="caution">
    <text evidence="1">The sequence shown here is derived from an EMBL/GenBank/DDBJ whole genome shotgun (WGS) entry which is preliminary data.</text>
</comment>
<reference evidence="2" key="1">
    <citation type="submission" date="2017-08" db="EMBL/GenBank/DDBJ databases">
        <title>A dynamic microbial community with high functional redundancy inhabits the cold, oxic subseafloor aquifer.</title>
        <authorList>
            <person name="Tully B.J."/>
            <person name="Wheat C.G."/>
            <person name="Glazer B.T."/>
            <person name="Huber J.A."/>
        </authorList>
    </citation>
    <scope>NUCLEOTIDE SEQUENCE [LARGE SCALE GENOMIC DNA]</scope>
</reference>
<name>A0A2A5CFG5_9GAMM</name>
<evidence type="ECO:0008006" key="3">
    <source>
        <dbReference type="Google" id="ProtNLM"/>
    </source>
</evidence>
<organism evidence="1 2">
    <name type="scientific">SAR86 cluster bacterium</name>
    <dbReference type="NCBI Taxonomy" id="2030880"/>
    <lineage>
        <taxon>Bacteria</taxon>
        <taxon>Pseudomonadati</taxon>
        <taxon>Pseudomonadota</taxon>
        <taxon>Gammaproteobacteria</taxon>
        <taxon>SAR86 cluster</taxon>
    </lineage>
</organism>